<accession>A0ABR0F1E7</accession>
<protein>
    <submittedName>
        <fullName evidence="3">Uncharacterized protein</fullName>
    </submittedName>
</protein>
<reference evidence="3 4" key="1">
    <citation type="journal article" date="2023" name="G3 (Bethesda)">
        <title>A chromosome-level genome assembly of Zasmidium syzygii isolated from banana leaves.</title>
        <authorList>
            <person name="van Westerhoven A.C."/>
            <person name="Mehrabi R."/>
            <person name="Talebi R."/>
            <person name="Steentjes M.B.F."/>
            <person name="Corcolon B."/>
            <person name="Chong P.A."/>
            <person name="Kema G.H.J."/>
            <person name="Seidl M.F."/>
        </authorList>
    </citation>
    <scope>NUCLEOTIDE SEQUENCE [LARGE SCALE GENOMIC DNA]</scope>
    <source>
        <strain evidence="3 4">P124</strain>
    </source>
</reference>
<evidence type="ECO:0000256" key="2">
    <source>
        <dbReference type="SAM" id="MobiDB-lite"/>
    </source>
</evidence>
<evidence type="ECO:0000313" key="3">
    <source>
        <dbReference type="EMBL" id="KAK4507135.1"/>
    </source>
</evidence>
<gene>
    <name evidence="3" type="ORF">PRZ48_000869</name>
</gene>
<evidence type="ECO:0000313" key="4">
    <source>
        <dbReference type="Proteomes" id="UP001305779"/>
    </source>
</evidence>
<feature type="region of interest" description="Disordered" evidence="2">
    <location>
        <begin position="1"/>
        <end position="107"/>
    </location>
</feature>
<organism evidence="3 4">
    <name type="scientific">Zasmidium cellare</name>
    <name type="common">Wine cellar mold</name>
    <name type="synonym">Racodium cellare</name>
    <dbReference type="NCBI Taxonomy" id="395010"/>
    <lineage>
        <taxon>Eukaryota</taxon>
        <taxon>Fungi</taxon>
        <taxon>Dikarya</taxon>
        <taxon>Ascomycota</taxon>
        <taxon>Pezizomycotina</taxon>
        <taxon>Dothideomycetes</taxon>
        <taxon>Dothideomycetidae</taxon>
        <taxon>Mycosphaerellales</taxon>
        <taxon>Mycosphaerellaceae</taxon>
        <taxon>Zasmidium</taxon>
    </lineage>
</organism>
<dbReference type="Proteomes" id="UP001305779">
    <property type="component" value="Unassembled WGS sequence"/>
</dbReference>
<evidence type="ECO:0000256" key="1">
    <source>
        <dbReference type="SAM" id="Coils"/>
    </source>
</evidence>
<feature type="compositionally biased region" description="Basic and acidic residues" evidence="2">
    <location>
        <begin position="75"/>
        <end position="107"/>
    </location>
</feature>
<proteinExistence type="predicted"/>
<dbReference type="EMBL" id="JAXOVC010000001">
    <property type="protein sequence ID" value="KAK4507135.1"/>
    <property type="molecule type" value="Genomic_DNA"/>
</dbReference>
<feature type="compositionally biased region" description="Low complexity" evidence="2">
    <location>
        <begin position="10"/>
        <end position="32"/>
    </location>
</feature>
<keyword evidence="4" id="KW-1185">Reference proteome</keyword>
<feature type="coiled-coil region" evidence="1">
    <location>
        <begin position="109"/>
        <end position="215"/>
    </location>
</feature>
<name>A0ABR0F1E7_ZASCE</name>
<sequence length="481" mass="53812">MVQDHDEPSNTESSVTEVSSPLVTNGDDVVAGENGGGGEAGETVLAGEDDESMAGDGSKDSLRRTSSKIANLRLAFEKQNDGGSPDAKRVFDRSPARSRDRGGDMARFKEQHEAEVAKMKAQQETEIARLKEQHQSETVGLKRQLGTEVEMRQAFEDKCTSLEEQIEALQAQVERKGSDHEAELERRTATLQQEKKKFQEDANNLQKQLYELKRDISTSTRIDNEVSDSSFTQQFQNLYHETQNWVVNNYRKVKVEKTSEDICTLLQNIAEPKQLEFLEPIFKDFDASIKLASFQATTVCYMMEIFEEPLLFGFPSQQDWRRSIKKAAETLPTILSPTSYNKWRSVTTDAIRQSESEEIKTSLESAAKSMAEMICITLNTLTEAEESTARVTSLQAILRRAISLSHLFRVQRARYEFRLPAPASTFAPDAMEDASFADGTASPERRVRCSTFPGVVKIGDENGENADRTTVVVKAMVVCSG</sequence>
<keyword evidence="1" id="KW-0175">Coiled coil</keyword>
<comment type="caution">
    <text evidence="3">The sequence shown here is derived from an EMBL/GenBank/DDBJ whole genome shotgun (WGS) entry which is preliminary data.</text>
</comment>